<evidence type="ECO:0000256" key="6">
    <source>
        <dbReference type="SAM" id="Phobius"/>
    </source>
</evidence>
<feature type="transmembrane region" description="Helical" evidence="6">
    <location>
        <begin position="287"/>
        <end position="313"/>
    </location>
</feature>
<evidence type="ECO:0000256" key="5">
    <source>
        <dbReference type="ARBA" id="ARBA00023136"/>
    </source>
</evidence>
<dbReference type="InterPro" id="IPR003838">
    <property type="entry name" value="ABC3_permease_C"/>
</dbReference>
<reference evidence="9" key="1">
    <citation type="submission" date="2019-01" db="EMBL/GenBank/DDBJ databases">
        <title>Draft genomes of a novel of Sporanaerobacter strains.</title>
        <authorList>
            <person name="Ma S."/>
        </authorList>
    </citation>
    <scope>NUCLEOTIDE SEQUENCE [LARGE SCALE GENOMIC DNA]</scope>
    <source>
        <strain evidence="9">NJN-17</strain>
    </source>
</reference>
<dbReference type="OrthoDB" id="1705903at2"/>
<keyword evidence="5 6" id="KW-0472">Membrane</keyword>
<dbReference type="InterPro" id="IPR052536">
    <property type="entry name" value="ABC-4_Integral_Memb_Prot"/>
</dbReference>
<feature type="transmembrane region" description="Helical" evidence="6">
    <location>
        <begin position="113"/>
        <end position="137"/>
    </location>
</feature>
<feature type="transmembrane region" description="Helical" evidence="6">
    <location>
        <begin position="229"/>
        <end position="253"/>
    </location>
</feature>
<protein>
    <submittedName>
        <fullName evidence="8">ABC transporter permease</fullName>
    </submittedName>
</protein>
<evidence type="ECO:0000256" key="3">
    <source>
        <dbReference type="ARBA" id="ARBA00022692"/>
    </source>
</evidence>
<keyword evidence="4 6" id="KW-1133">Transmembrane helix</keyword>
<dbReference type="Pfam" id="PF02687">
    <property type="entry name" value="FtsX"/>
    <property type="match status" value="1"/>
</dbReference>
<feature type="transmembrane region" description="Helical" evidence="6">
    <location>
        <begin position="645"/>
        <end position="666"/>
    </location>
</feature>
<feature type="transmembrane region" description="Helical" evidence="6">
    <location>
        <begin position="157"/>
        <end position="176"/>
    </location>
</feature>
<comment type="subcellular location">
    <subcellularLocation>
        <location evidence="1">Cell membrane</location>
        <topology evidence="1">Multi-pass membrane protein</topology>
    </subcellularLocation>
</comment>
<name>A0A410Q850_9FIRM</name>
<feature type="transmembrane region" description="Helical" evidence="6">
    <location>
        <begin position="203"/>
        <end position="223"/>
    </location>
</feature>
<feature type="transmembrane region" description="Helical" evidence="6">
    <location>
        <begin position="57"/>
        <end position="79"/>
    </location>
</feature>
<organism evidence="8 9">
    <name type="scientific">Acidilutibacter cellobiosedens</name>
    <dbReference type="NCBI Taxonomy" id="2507161"/>
    <lineage>
        <taxon>Bacteria</taxon>
        <taxon>Bacillati</taxon>
        <taxon>Bacillota</taxon>
        <taxon>Tissierellia</taxon>
        <taxon>Tissierellales</taxon>
        <taxon>Acidilutibacteraceae</taxon>
        <taxon>Acidilutibacter</taxon>
    </lineage>
</organism>
<dbReference type="Proteomes" id="UP000287969">
    <property type="component" value="Chromosome"/>
</dbReference>
<evidence type="ECO:0000256" key="4">
    <source>
        <dbReference type="ARBA" id="ARBA00022989"/>
    </source>
</evidence>
<feature type="domain" description="ABC3 transporter permease C-terminal" evidence="7">
    <location>
        <begin position="64"/>
        <end position="183"/>
    </location>
</feature>
<dbReference type="AlphaFoldDB" id="A0A410Q850"/>
<gene>
    <name evidence="8" type="ORF">EQM13_00240</name>
</gene>
<sequence>MFFNLVRRNSKRNRRENGLFFFSLLAAIVAFYIILSLPNQDIMGFLREMESGAVDRLLSLIPAFYAVTLFILFFLIYFASRYQLERRSHELGMYLMMGMRRTKLFTMLLAEDLWSSLVSIVVGIPVAILLSEVISLVTARAVGMGILGHQSAVSLSAIFWTIAGFVLIKLAAFLLLSGKFASKEIGALLSPTPEGAKRQRPAVLYRIALALGVLLLAAAYLLAISGEAWYSLAVMGITLAFGIAGTLLLFYGLRTVLGMLAQRQSGKSGLGVFTFRQLQENVIGQPLSLAVSSLLILAALCCFGYGASMTLYYGSNDTHTLDYTFQNSENPSELPEKLKSAGLEEYFASVFDMRIGQMRSESNDPAEAIHMDEMLELIEQQADSSARSDLLNAYSNIDNPYVISLSGYNQLLAAAGEPPITLNNNQAALYGYDSFTNREKAELINHVLSQEPEIVANGERLQLTGTIQTRNPVTDRAITLYFALIVPDETFDRLAEERYTHYWDATLSPGFVQENGRMQAIQQINHKLDATDIHYESYLQSMGRQLFYQVASSYLTLYLAVIFLIIANTVIGMQFLTQQRKTGRRYRTLVRLGSHYEAICLSANRQIRWFFALPIVVAAVGSVFGVRALFSGFLPPDLAENIPGLYRIAFVILFLLCVVEYGYMLVVTRASSKYILTRMEAGREE</sequence>
<proteinExistence type="predicted"/>
<keyword evidence="3 6" id="KW-0812">Transmembrane</keyword>
<dbReference type="EMBL" id="CP035282">
    <property type="protein sequence ID" value="QAT60108.1"/>
    <property type="molecule type" value="Genomic_DNA"/>
</dbReference>
<accession>A0A410Q850</accession>
<dbReference type="GO" id="GO:0005886">
    <property type="term" value="C:plasma membrane"/>
    <property type="evidence" value="ECO:0007669"/>
    <property type="project" value="UniProtKB-SubCell"/>
</dbReference>
<evidence type="ECO:0000256" key="1">
    <source>
        <dbReference type="ARBA" id="ARBA00004651"/>
    </source>
</evidence>
<dbReference type="RefSeq" id="WP_128751581.1">
    <property type="nucleotide sequence ID" value="NZ_CP035282.1"/>
</dbReference>
<feature type="transmembrane region" description="Helical" evidence="6">
    <location>
        <begin position="20"/>
        <end position="37"/>
    </location>
</feature>
<evidence type="ECO:0000256" key="2">
    <source>
        <dbReference type="ARBA" id="ARBA00022475"/>
    </source>
</evidence>
<evidence type="ECO:0000313" key="8">
    <source>
        <dbReference type="EMBL" id="QAT60108.1"/>
    </source>
</evidence>
<feature type="transmembrane region" description="Helical" evidence="6">
    <location>
        <begin position="609"/>
        <end position="633"/>
    </location>
</feature>
<evidence type="ECO:0000259" key="7">
    <source>
        <dbReference type="Pfam" id="PF02687"/>
    </source>
</evidence>
<feature type="transmembrane region" description="Helical" evidence="6">
    <location>
        <begin position="555"/>
        <end position="577"/>
    </location>
</feature>
<evidence type="ECO:0000313" key="9">
    <source>
        <dbReference type="Proteomes" id="UP000287969"/>
    </source>
</evidence>
<dbReference type="PANTHER" id="PTHR46795">
    <property type="entry name" value="ABC TRANSPORTER PERMEASE-RELATED-RELATED"/>
    <property type="match status" value="1"/>
</dbReference>
<dbReference type="KEGG" id="spoa:EQM13_00240"/>
<keyword evidence="2" id="KW-1003">Cell membrane</keyword>
<keyword evidence="9" id="KW-1185">Reference proteome</keyword>
<dbReference type="PANTHER" id="PTHR46795:SF3">
    <property type="entry name" value="ABC TRANSPORTER PERMEASE"/>
    <property type="match status" value="1"/>
</dbReference>